<name>A0A2S4MAC3_9BURK</name>
<evidence type="ECO:0000256" key="5">
    <source>
        <dbReference type="ARBA" id="ARBA00023136"/>
    </source>
</evidence>
<dbReference type="GO" id="GO:0016020">
    <property type="term" value="C:membrane"/>
    <property type="evidence" value="ECO:0007669"/>
    <property type="project" value="UniProtKB-SubCell"/>
</dbReference>
<dbReference type="EMBL" id="PQGA01000006">
    <property type="protein sequence ID" value="POR51682.1"/>
    <property type="molecule type" value="Genomic_DNA"/>
</dbReference>
<dbReference type="PIRSF" id="PIRSF006060">
    <property type="entry name" value="AA_transporter"/>
    <property type="match status" value="1"/>
</dbReference>
<organism evidence="7 8">
    <name type="scientific">Paraburkholderia eburnea</name>
    <dbReference type="NCBI Taxonomy" id="1189126"/>
    <lineage>
        <taxon>Bacteria</taxon>
        <taxon>Pseudomonadati</taxon>
        <taxon>Pseudomonadota</taxon>
        <taxon>Betaproteobacteria</taxon>
        <taxon>Burkholderiales</taxon>
        <taxon>Burkholderiaceae</taxon>
        <taxon>Paraburkholderia</taxon>
    </lineage>
</organism>
<evidence type="ECO:0000256" key="6">
    <source>
        <dbReference type="SAM" id="Phobius"/>
    </source>
</evidence>
<dbReference type="GO" id="GO:0022857">
    <property type="term" value="F:transmembrane transporter activity"/>
    <property type="evidence" value="ECO:0007669"/>
    <property type="project" value="InterPro"/>
</dbReference>
<keyword evidence="8" id="KW-1185">Reference proteome</keyword>
<evidence type="ECO:0000313" key="7">
    <source>
        <dbReference type="EMBL" id="POR51682.1"/>
    </source>
</evidence>
<sequence>MDANTLEPAAEQAGHADQDVSLLHKMGYAQELSRRMGAFSNFAVSFSLICILSGGITSFQMGFSAAGGASIGLGWPLGSLFALVVAAAMAQIASSYPTAGGLYHWGSILGGKTWGWLTAWLNLLGLVFVVAAINYGTYDPFFRTLIAPMFGVKPDSLGWLDQTIFLTLITASQAFLNHRGIRITSKITDLSGYLIFVVTVVLVVSLLAYSPVKLDLSRLYTFTNFTGTDGGAWPKQTMAMAFLSGLLLTAYTITGFDASAHTSEETHEAARNVPRGIVGSVFWSTTFGYVMVCAFVLVMPDLGAAVKQGTGFFEAILAPIPTPLRIVIELLMFFINYACGLAAVTSTSRMMFAFARDGGLPGSKWLRKVNPAHRTPGAAIWTSAVLAIAATLYGDAFTVLSAGSAVFLFVSYAMPIAAGIFAEGRTWTEKGPFQLGKLSKPFAIAAVGGALILAYVGIQPPNEKVLYLIGGLLVVLLAIWYVGGVRHRFAGPPIAQPSREREQQLSLAEHEISAK</sequence>
<keyword evidence="5 6" id="KW-0472">Membrane</keyword>
<reference evidence="7 8" key="1">
    <citation type="submission" date="2018-01" db="EMBL/GenBank/DDBJ databases">
        <title>Genomic Encyclopedia of Type Strains, Phase III (KMG-III): the genomes of soil and plant-associated and newly described type strains.</title>
        <authorList>
            <person name="Whitman W."/>
        </authorList>
    </citation>
    <scope>NUCLEOTIDE SEQUENCE [LARGE SCALE GENOMIC DNA]</scope>
    <source>
        <strain evidence="7 8">JCM 18070</strain>
    </source>
</reference>
<feature type="transmembrane region" description="Helical" evidence="6">
    <location>
        <begin position="114"/>
        <end position="137"/>
    </location>
</feature>
<keyword evidence="2" id="KW-0813">Transport</keyword>
<feature type="transmembrane region" description="Helical" evidence="6">
    <location>
        <begin position="399"/>
        <end position="421"/>
    </location>
</feature>
<evidence type="ECO:0000256" key="3">
    <source>
        <dbReference type="ARBA" id="ARBA00022692"/>
    </source>
</evidence>
<proteinExistence type="predicted"/>
<dbReference type="AlphaFoldDB" id="A0A2S4MAC3"/>
<dbReference type="PANTHER" id="PTHR45649:SF26">
    <property type="entry name" value="OS04G0435100 PROTEIN"/>
    <property type="match status" value="1"/>
</dbReference>
<feature type="transmembrane region" description="Helical" evidence="6">
    <location>
        <begin position="73"/>
        <end position="93"/>
    </location>
</feature>
<evidence type="ECO:0000256" key="2">
    <source>
        <dbReference type="ARBA" id="ARBA00022448"/>
    </source>
</evidence>
<dbReference type="RefSeq" id="WP_103704919.1">
    <property type="nucleotide sequence ID" value="NZ_PQGA01000006.1"/>
</dbReference>
<evidence type="ECO:0000313" key="8">
    <source>
        <dbReference type="Proteomes" id="UP000237381"/>
    </source>
</evidence>
<protein>
    <submittedName>
        <fullName evidence="7">Amino acid/polyamine/organocation transporter (APC superfamily)</fullName>
    </submittedName>
</protein>
<feature type="transmembrane region" description="Helical" evidence="6">
    <location>
        <begin position="442"/>
        <end position="459"/>
    </location>
</feature>
<feature type="transmembrane region" description="Helical" evidence="6">
    <location>
        <begin position="238"/>
        <end position="256"/>
    </location>
</feature>
<dbReference type="Pfam" id="PF13520">
    <property type="entry name" value="AA_permease_2"/>
    <property type="match status" value="1"/>
</dbReference>
<keyword evidence="3 6" id="KW-0812">Transmembrane</keyword>
<evidence type="ECO:0000256" key="4">
    <source>
        <dbReference type="ARBA" id="ARBA00022989"/>
    </source>
</evidence>
<feature type="transmembrane region" description="Helical" evidence="6">
    <location>
        <begin position="330"/>
        <end position="354"/>
    </location>
</feature>
<dbReference type="OrthoDB" id="6743928at2"/>
<dbReference type="Gene3D" id="1.20.1740.10">
    <property type="entry name" value="Amino acid/polyamine transporter I"/>
    <property type="match status" value="1"/>
</dbReference>
<comment type="caution">
    <text evidence="7">The sequence shown here is derived from an EMBL/GenBank/DDBJ whole genome shotgun (WGS) entry which is preliminary data.</text>
</comment>
<dbReference type="Proteomes" id="UP000237381">
    <property type="component" value="Unassembled WGS sequence"/>
</dbReference>
<dbReference type="PANTHER" id="PTHR45649">
    <property type="entry name" value="AMINO-ACID PERMEASE BAT1"/>
    <property type="match status" value="1"/>
</dbReference>
<dbReference type="InterPro" id="IPR002293">
    <property type="entry name" value="AA/rel_permease1"/>
</dbReference>
<gene>
    <name evidence="7" type="ORF">B0G62_106216</name>
</gene>
<feature type="transmembrane region" description="Helical" evidence="6">
    <location>
        <begin position="190"/>
        <end position="209"/>
    </location>
</feature>
<feature type="transmembrane region" description="Helical" evidence="6">
    <location>
        <begin position="277"/>
        <end position="299"/>
    </location>
</feature>
<feature type="transmembrane region" description="Helical" evidence="6">
    <location>
        <begin position="42"/>
        <end position="61"/>
    </location>
</feature>
<feature type="transmembrane region" description="Helical" evidence="6">
    <location>
        <begin position="375"/>
        <end position="393"/>
    </location>
</feature>
<comment type="subcellular location">
    <subcellularLocation>
        <location evidence="1">Membrane</location>
        <topology evidence="1">Multi-pass membrane protein</topology>
    </subcellularLocation>
</comment>
<keyword evidence="4 6" id="KW-1133">Transmembrane helix</keyword>
<feature type="transmembrane region" description="Helical" evidence="6">
    <location>
        <begin position="465"/>
        <end position="483"/>
    </location>
</feature>
<accession>A0A2S4MAC3</accession>
<evidence type="ECO:0000256" key="1">
    <source>
        <dbReference type="ARBA" id="ARBA00004141"/>
    </source>
</evidence>